<evidence type="ECO:0000313" key="10">
    <source>
        <dbReference type="EMBL" id="MBO0940055.1"/>
    </source>
</evidence>
<feature type="transmembrane region" description="Helical" evidence="9">
    <location>
        <begin position="880"/>
        <end position="899"/>
    </location>
</feature>
<feature type="transmembrane region" description="Helical" evidence="9">
    <location>
        <begin position="978"/>
        <end position="999"/>
    </location>
</feature>
<evidence type="ECO:0000256" key="9">
    <source>
        <dbReference type="SAM" id="Phobius"/>
    </source>
</evidence>
<dbReference type="GO" id="GO:0042910">
    <property type="term" value="F:xenobiotic transmembrane transporter activity"/>
    <property type="evidence" value="ECO:0007669"/>
    <property type="project" value="TreeGrafter"/>
</dbReference>
<dbReference type="InterPro" id="IPR003423">
    <property type="entry name" value="OMP_efflux"/>
</dbReference>
<dbReference type="PANTHER" id="PTHR32063">
    <property type="match status" value="1"/>
</dbReference>
<evidence type="ECO:0000256" key="1">
    <source>
        <dbReference type="ARBA" id="ARBA00004651"/>
    </source>
</evidence>
<dbReference type="Gene3D" id="1.20.1640.10">
    <property type="entry name" value="Multidrug efflux transporter AcrB transmembrane domain"/>
    <property type="match status" value="2"/>
</dbReference>
<evidence type="ECO:0000256" key="2">
    <source>
        <dbReference type="ARBA" id="ARBA00007613"/>
    </source>
</evidence>
<feature type="transmembrane region" description="Helical" evidence="9">
    <location>
        <begin position="931"/>
        <end position="957"/>
    </location>
</feature>
<dbReference type="SUPFAM" id="SSF56954">
    <property type="entry name" value="Outer membrane efflux proteins (OEP)"/>
    <property type="match status" value="1"/>
</dbReference>
<dbReference type="Gene3D" id="3.30.70.1440">
    <property type="entry name" value="Multidrug efflux transporter AcrB pore domain"/>
    <property type="match status" value="1"/>
</dbReference>
<keyword evidence="6 9" id="KW-0812">Transmembrane</keyword>
<keyword evidence="4" id="KW-0813">Transport</keyword>
<dbReference type="InterPro" id="IPR004763">
    <property type="entry name" value="CusA-like"/>
</dbReference>
<comment type="subcellular location">
    <subcellularLocation>
        <location evidence="1">Cell membrane</location>
        <topology evidence="1">Multi-pass membrane protein</topology>
    </subcellularLocation>
</comment>
<dbReference type="PANTHER" id="PTHR32063:SF24">
    <property type="entry name" value="CATION EFFLUX SYSTEM (ACRB_ACRD_ACRF FAMILY)"/>
    <property type="match status" value="1"/>
</dbReference>
<dbReference type="Pfam" id="PF02321">
    <property type="entry name" value="OEP"/>
    <property type="match status" value="1"/>
</dbReference>
<evidence type="ECO:0000256" key="5">
    <source>
        <dbReference type="ARBA" id="ARBA00022475"/>
    </source>
</evidence>
<organism evidence="10 11">
    <name type="scientific">Fibrella rubiginis</name>
    <dbReference type="NCBI Taxonomy" id="2817060"/>
    <lineage>
        <taxon>Bacteria</taxon>
        <taxon>Pseudomonadati</taxon>
        <taxon>Bacteroidota</taxon>
        <taxon>Cytophagia</taxon>
        <taxon>Cytophagales</taxon>
        <taxon>Spirosomataceae</taxon>
        <taxon>Fibrella</taxon>
    </lineage>
</organism>
<reference evidence="10" key="1">
    <citation type="submission" date="2021-03" db="EMBL/GenBank/DDBJ databases">
        <title>Fibrella sp. HMF5335 genome sequencing and assembly.</title>
        <authorList>
            <person name="Kang H."/>
            <person name="Kim H."/>
            <person name="Bae S."/>
            <person name="Joh K."/>
        </authorList>
    </citation>
    <scope>NUCLEOTIDE SEQUENCE</scope>
    <source>
        <strain evidence="10">HMF5335</strain>
    </source>
</reference>
<evidence type="ECO:0000256" key="6">
    <source>
        <dbReference type="ARBA" id="ARBA00022692"/>
    </source>
</evidence>
<dbReference type="Proteomes" id="UP000664034">
    <property type="component" value="Unassembled WGS sequence"/>
</dbReference>
<evidence type="ECO:0000256" key="7">
    <source>
        <dbReference type="ARBA" id="ARBA00022989"/>
    </source>
</evidence>
<dbReference type="Gene3D" id="3.30.70.1320">
    <property type="entry name" value="Multidrug efflux transporter AcrB pore domain like"/>
    <property type="match status" value="1"/>
</dbReference>
<feature type="transmembrane region" description="Helical" evidence="9">
    <location>
        <begin position="1057"/>
        <end position="1075"/>
    </location>
</feature>
<evidence type="ECO:0000256" key="3">
    <source>
        <dbReference type="ARBA" id="ARBA00010942"/>
    </source>
</evidence>
<dbReference type="PRINTS" id="PR00702">
    <property type="entry name" value="ACRIFLAVINRP"/>
</dbReference>
<keyword evidence="11" id="KW-1185">Reference proteome</keyword>
<comment type="similarity">
    <text evidence="3">Belongs to the resistance-nodulation-cell division (RND) (TC 2.A.6) family.</text>
</comment>
<feature type="transmembrane region" description="Helical" evidence="9">
    <location>
        <begin position="394"/>
        <end position="417"/>
    </location>
</feature>
<dbReference type="InterPro" id="IPR001036">
    <property type="entry name" value="Acrflvin-R"/>
</dbReference>
<dbReference type="GO" id="GO:0005886">
    <property type="term" value="C:plasma membrane"/>
    <property type="evidence" value="ECO:0007669"/>
    <property type="project" value="UniProtKB-SubCell"/>
</dbReference>
<evidence type="ECO:0000256" key="8">
    <source>
        <dbReference type="ARBA" id="ARBA00023136"/>
    </source>
</evidence>
<accession>A0A939GMD1</accession>
<dbReference type="RefSeq" id="WP_207367586.1">
    <property type="nucleotide sequence ID" value="NZ_JAFMYV010000023.1"/>
</dbReference>
<feature type="transmembrane region" description="Helical" evidence="9">
    <location>
        <begin position="345"/>
        <end position="361"/>
    </location>
</feature>
<dbReference type="InterPro" id="IPR027463">
    <property type="entry name" value="AcrB_DN_DC_subdom"/>
</dbReference>
<dbReference type="Gene3D" id="1.20.1600.10">
    <property type="entry name" value="Outer membrane efflux proteins (OEP)"/>
    <property type="match status" value="1"/>
</dbReference>
<dbReference type="NCBIfam" id="TIGR00914">
    <property type="entry name" value="2A0601"/>
    <property type="match status" value="1"/>
</dbReference>
<feature type="transmembrane region" description="Helical" evidence="9">
    <location>
        <begin position="525"/>
        <end position="555"/>
    </location>
</feature>
<dbReference type="SUPFAM" id="SSF82693">
    <property type="entry name" value="Multidrug efflux transporter AcrB pore domain, PN1, PN2, PC1 and PC2 subdomains"/>
    <property type="match status" value="3"/>
</dbReference>
<dbReference type="Gene3D" id="3.30.70.1430">
    <property type="entry name" value="Multidrug efflux transporter AcrB pore domain"/>
    <property type="match status" value="2"/>
</dbReference>
<dbReference type="SUPFAM" id="SSF82714">
    <property type="entry name" value="Multidrug efflux transporter AcrB TolC docking domain, DN and DC subdomains"/>
    <property type="match status" value="2"/>
</dbReference>
<dbReference type="Pfam" id="PF00873">
    <property type="entry name" value="ACR_tran"/>
    <property type="match status" value="1"/>
</dbReference>
<keyword evidence="7 9" id="KW-1133">Transmembrane helix</keyword>
<proteinExistence type="inferred from homology"/>
<dbReference type="SUPFAM" id="SSF82866">
    <property type="entry name" value="Multidrug efflux transporter AcrB transmembrane domain"/>
    <property type="match status" value="2"/>
</dbReference>
<name>A0A939GMD1_9BACT</name>
<evidence type="ECO:0000256" key="4">
    <source>
        <dbReference type="ARBA" id="ARBA00022448"/>
    </source>
</evidence>
<comment type="similarity">
    <text evidence="2">Belongs to the outer membrane factor (OMF) (TC 1.B.17) family.</text>
</comment>
<sequence length="1470" mass="160494">MLNAVILFSIRNKLIIGLFTLALIGWGTWSVTQLPIDAVPDITNNQVQIITQSPSLAAEDIERLVTFPIEVGVSNIPGLTEVRSFSRFGLSIVTVVFTDATDVYWARQQIAERLQNVVGQIPPGVGTPTMAPVTTGLGEIFQYTVVPKKGFETKYSLTDLRTIQDWTIRRGLLGTPGVADVSGFGGLLKQYEIAVEPDRLRSVGITITDIFAALQQNNQNTGGAYIDKKPNAYFIRSDGLITSTTDIADIVVRLNAQGLPVRVRDVAQVSIGSAVRYGAVTRNGQGETVGAVVMMIKGENSSAVIKRVKSKIAEIQKTLPEGVQIVPFLDRTKMVNNAIGTVERNLIEGALIVIFVLVLLLGNWRAGLVVASVIPLALLFAISMMNTFGVSGNLMSLGAIDFGLIVDGAVIIVEATLHHITSRNRDKTLTQGEMDEEVFQSASRIRSSAAFGEIIILIVYLPILALSGIEGKMFRPMALTVAFAILGAFILSLTYVPMISALLLNKTIVHKETFSDKLMKRIHRVYEPLLLGALTHRLVILISAVSLLVVAVVLFGRMGGEFIPQLDEGDFAVDTRTLTGSSLSETVDATTKAQQILLKQFPEVEQVVGKIGSGEIPTDPMPIEASDLMVILKPHDEWTSATTRDALAAKMAKALSVIPGVTFGFQQPVQMRFNELMTGARQDVALKIYGDDLDQLATLAEGVGGIVRTIDGAKDLYIEQVGGLSQILIKLDRAQIAKFGLNVSDVNRVINTAFAGQSAGQVFEGEKRYDLVVRLAADKRQSVDDVRNVYVTTPPGPNGRTQQIPLGQIAQVSIVEAPNQIQRDNTHRRITLGFNVRGRDVESIVAELQQKVGQRVKFPPGYYITYGGTFENLVDAKKRLTIAVPIALALIFALLFFTFGSARQSLLIFMAIPMSAIGGVFALLLRGMPFSISAGVGFIALFGVAVLNGIVLIAEFNRLRHEEGLTDMVEIIRRGAEIRLRPVVMTALVASFGFIPMAISNSAGAEVQKPLATVVIGGLLTATLLTLIVLPILYSLMEKKSLESEAKLAKRSDAKPAVAVASIVILLLLSTGSRAQVAPMQAITLDQALQQADSRNAQLQLAGLNVSQQQALRRTAYESGRLSVVALLGQYNTRRFDNNLTITQTIPNPTLMRRLADLNDQSVSAREAGVLVTRNDVQYQVRSTYYDLNYLYQRGRLFQQQDTVLQEFVRAANLRFKTGETGSLEKATAESQLADQRVRLAQNWANLTASRTRLQTLLYSTQPVDASPQPLPKLTLTLPADSVDLARNPLLTQLQQQIRIAEQTRLVEQARLKPDFLVGLFSQTLVGNQLINGQELYFGPGHRFQGGQIGVTLPLLGQAQKSRINAARIGEQIAQTDLQNQRFALDQQVQQALRQYDQYRSALTYYEANGLGQADLILTNARRAFSGGDIGYVEFSLALGQALTIRSNYLDLLNQYNQSVLYINYLLGNQ</sequence>
<feature type="transmembrane region" description="Helical" evidence="9">
    <location>
        <begin position="1011"/>
        <end position="1036"/>
    </location>
</feature>
<gene>
    <name evidence="10" type="ORF">J2I47_26155</name>
</gene>
<feature type="transmembrane region" description="Helical" evidence="9">
    <location>
        <begin position="906"/>
        <end position="925"/>
    </location>
</feature>
<dbReference type="GO" id="GO:0015562">
    <property type="term" value="F:efflux transmembrane transporter activity"/>
    <property type="evidence" value="ECO:0007669"/>
    <property type="project" value="InterPro"/>
</dbReference>
<comment type="caution">
    <text evidence="10">The sequence shown here is derived from an EMBL/GenBank/DDBJ whole genome shotgun (WGS) entry which is preliminary data.</text>
</comment>
<keyword evidence="5" id="KW-1003">Cell membrane</keyword>
<keyword evidence="8 9" id="KW-0472">Membrane</keyword>
<protein>
    <submittedName>
        <fullName evidence="10">CusA/CzcA family heavy metal efflux RND transporter</fullName>
    </submittedName>
</protein>
<feature type="transmembrane region" description="Helical" evidence="9">
    <location>
        <begin position="368"/>
        <end position="388"/>
    </location>
</feature>
<feature type="transmembrane region" description="Helical" evidence="9">
    <location>
        <begin position="449"/>
        <end position="469"/>
    </location>
</feature>
<feature type="transmembrane region" description="Helical" evidence="9">
    <location>
        <begin position="481"/>
        <end position="504"/>
    </location>
</feature>
<dbReference type="GO" id="GO:0008324">
    <property type="term" value="F:monoatomic cation transmembrane transporter activity"/>
    <property type="evidence" value="ECO:0007669"/>
    <property type="project" value="InterPro"/>
</dbReference>
<evidence type="ECO:0000313" key="11">
    <source>
        <dbReference type="Proteomes" id="UP000664034"/>
    </source>
</evidence>
<dbReference type="EMBL" id="JAFMYV010000023">
    <property type="protein sequence ID" value="MBO0940055.1"/>
    <property type="molecule type" value="Genomic_DNA"/>
</dbReference>
<dbReference type="Gene3D" id="3.30.2090.10">
    <property type="entry name" value="Multidrug efflux transporter AcrB TolC docking domain, DN and DC subdomains"/>
    <property type="match status" value="2"/>
</dbReference>